<dbReference type="Pfam" id="PF20148">
    <property type="entry name" value="DUF6531"/>
    <property type="match status" value="1"/>
</dbReference>
<keyword evidence="2" id="KW-0812">Transmembrane</keyword>
<keyword evidence="2" id="KW-1133">Transmembrane helix</keyword>
<dbReference type="Pfam" id="PF25799">
    <property type="entry name" value="prePAAR_I"/>
    <property type="match status" value="1"/>
</dbReference>
<dbReference type="CDD" id="cd14742">
    <property type="entry name" value="PAAR_RHS"/>
    <property type="match status" value="1"/>
</dbReference>
<evidence type="ECO:0000313" key="6">
    <source>
        <dbReference type="EMBL" id="OPE56507.1"/>
    </source>
</evidence>
<evidence type="ECO:0000259" key="5">
    <source>
        <dbReference type="Pfam" id="PF25799"/>
    </source>
</evidence>
<accession>A0AB36KLA8</accession>
<feature type="domain" description="DUF6531" evidence="3">
    <location>
        <begin position="231"/>
        <end position="304"/>
    </location>
</feature>
<dbReference type="InterPro" id="IPR045351">
    <property type="entry name" value="DUF6531"/>
</dbReference>
<reference evidence="6 7" key="1">
    <citation type="journal article" date="2017" name="Mol. Ecol.">
        <title>Adaptation of the pathogen, Pseudomonas syringae, during experimental evolution on a native vs. alternative host plant.</title>
        <authorList>
            <person name="Meaden S."/>
            <person name="Koskella B."/>
        </authorList>
    </citation>
    <scope>NUCLEOTIDE SEQUENCE [LARGE SCALE GENOMIC DNA]</scope>
    <source>
        <strain evidence="6 7">PT23</strain>
    </source>
</reference>
<comment type="caution">
    <text evidence="6">The sequence shown here is derived from an EMBL/GenBank/DDBJ whole genome shotgun (WGS) entry which is preliminary data.</text>
</comment>
<evidence type="ECO:0000313" key="7">
    <source>
        <dbReference type="Proteomes" id="UP000189855"/>
    </source>
</evidence>
<keyword evidence="1" id="KW-0677">Repeat</keyword>
<feature type="domain" description="Teneurin-like YD-shell" evidence="4">
    <location>
        <begin position="996"/>
        <end position="1205"/>
    </location>
</feature>
<protein>
    <submittedName>
        <fullName evidence="6">Type IV secretion protein Rhs</fullName>
    </submittedName>
</protein>
<evidence type="ECO:0000256" key="1">
    <source>
        <dbReference type="ARBA" id="ARBA00022737"/>
    </source>
</evidence>
<dbReference type="InterPro" id="IPR031325">
    <property type="entry name" value="RHS_repeat"/>
</dbReference>
<sequence length="1206" mass="135502">MFEAARLMDEIDHTSAMTGFVLGAIVGIAAVAYVSFTVATCGLGGILLGLAVGLAGNAIASLGESIGAAFSSAAGQIESGSPNVFINGRPAAFAIDSTAVCEKHSPIVKVAEGSSNVFINGKPAARKGDKLTCGAKIGTGSNNVFIGGGTHRYLAVDDEVSATARYTVDILLVVAGGAKAVGSIAKLGLQAGLKAAGPCALRFMGGIVLSDAIVRFGVAPLAEKVLGGLHGNPVDTTTGRKLLIDEFDFSLPGRMPIEWTRFYASDLNVDSVLGKGWVLPWEQSLRRKGSFLYLSDNQGRSVPFVTLDYNQRIYNAQEQLYLVRTNGGHYLVQTLDNVFYYFGEVPDDNQPVPLERIENALGHFLHFVRSEDGVLTDICATGGQRVHLHYDEVSHRLSTVKRIVDGKAVETLVRYHYDSNGQLNGVYNRNGDSVRTFSYTDGLMTRHANALGLGCEYRWEVLDDKPRVVEHWTSDGEHLHFDYDFEARQTRVTDVLGRCAEVTYNKDRRVIASTDFGGEQYRIALDDSGNITGLTLPDGNQLGFEYDDLSRLTAETDPLGRTTRFKHHYKTTLVKQVTYPDGSTWQARYDDRGNLITEIDALGNKTEYYNGEDGLPHTITDATLKSKYLWWNSLAQVERFQDCSGKTTYYRYDERHQLIAVTDALNNTTTLERKPGGEVLRIDHPDGSGERFTYNAHGQVLTHTNGKGQTTHLARNARGLPVRRQDPKGLMVAYQYDKALRLVALTNENDATYTFAYDHSDRLIEEKRIDQLTRRFSYNLGGHLTQVEETGYSEKGERPQRSTYFERDSIGRLLARLNDDARQDFAYDDSDRLLSIQRKPTDRGRKLGVTAEKLEFAYDILGRLTKEASPQGALTYDYDTLGNLTTLTLPTGQHLNHLYYGSGHLHQLNLDGQLISDMERDDLHREIYRTQGKLTSCFGYDAVGRKAWQYATTLPAEKLSQIQNPLIKPERYVEHAYNSIHRRYEYDLAGELSRTLDKLRGEVSYEYEANGRLLEQNPKKRFEGEAFRYDAAGNRLNFNTSRFDHVKDNRLKEWRNHEYKYDAWGNLIEKIVGIVRWQTFTYDSENRLVKTETMANSQVEVTSSYQYDSLGRRVGKQSDIQGQTDQKRFLWQGLRMLREESPEQSSLYLYEPGSYAPLARVDQKEGETENTIYYYHTDQIGTPLEMTDAEGHIVWQAKYAPWGLIK</sequence>
<dbReference type="InterPro" id="IPR057925">
    <property type="entry name" value="prePAAR_DddA"/>
</dbReference>
<dbReference type="InterPro" id="IPR006530">
    <property type="entry name" value="YD"/>
</dbReference>
<dbReference type="Gene3D" id="2.60.200.60">
    <property type="match status" value="1"/>
</dbReference>
<evidence type="ECO:0000259" key="3">
    <source>
        <dbReference type="Pfam" id="PF20148"/>
    </source>
</evidence>
<gene>
    <name evidence="6" type="ORF">BTW15_29650</name>
</gene>
<dbReference type="Gene3D" id="2.180.10.10">
    <property type="entry name" value="RHS repeat-associated core"/>
    <property type="match status" value="3"/>
</dbReference>
<dbReference type="Pfam" id="PF25023">
    <property type="entry name" value="TEN_YD-shell"/>
    <property type="match status" value="2"/>
</dbReference>
<feature type="transmembrane region" description="Helical" evidence="2">
    <location>
        <begin position="43"/>
        <end position="63"/>
    </location>
</feature>
<evidence type="ECO:0000256" key="2">
    <source>
        <dbReference type="SAM" id="Phobius"/>
    </source>
</evidence>
<name>A0AB36KLA8_PSEUB</name>
<evidence type="ECO:0000259" key="4">
    <source>
        <dbReference type="Pfam" id="PF25023"/>
    </source>
</evidence>
<dbReference type="InterPro" id="IPR008727">
    <property type="entry name" value="PAAR_motif"/>
</dbReference>
<dbReference type="InterPro" id="IPR056823">
    <property type="entry name" value="TEN-like_YD-shell"/>
</dbReference>
<feature type="domain" description="Double-stranded DNA deaminase toxin A prePAAR motif" evidence="5">
    <location>
        <begin position="1"/>
        <end position="56"/>
    </location>
</feature>
<feature type="domain" description="Teneurin-like YD-shell" evidence="4">
    <location>
        <begin position="479"/>
        <end position="660"/>
    </location>
</feature>
<feature type="non-terminal residue" evidence="6">
    <location>
        <position position="1206"/>
    </location>
</feature>
<dbReference type="RefSeq" id="WP_079216644.1">
    <property type="nucleotide sequence ID" value="NZ_MSDS01000075.1"/>
</dbReference>
<proteinExistence type="predicted"/>
<dbReference type="Proteomes" id="UP000189855">
    <property type="component" value="Unassembled WGS sequence"/>
</dbReference>
<dbReference type="NCBIfam" id="TIGR01643">
    <property type="entry name" value="YD_repeat_2x"/>
    <property type="match status" value="7"/>
</dbReference>
<feature type="transmembrane region" description="Helical" evidence="2">
    <location>
        <begin position="16"/>
        <end position="36"/>
    </location>
</feature>
<dbReference type="EMBL" id="MSDS01000075">
    <property type="protein sequence ID" value="OPE56507.1"/>
    <property type="molecule type" value="Genomic_DNA"/>
</dbReference>
<dbReference type="Pfam" id="PF05593">
    <property type="entry name" value="RHS_repeat"/>
    <property type="match status" value="1"/>
</dbReference>
<keyword evidence="2" id="KW-0472">Membrane</keyword>
<dbReference type="AlphaFoldDB" id="A0AB36KLA8"/>
<dbReference type="Pfam" id="PF05488">
    <property type="entry name" value="PAAR_motif"/>
    <property type="match status" value="1"/>
</dbReference>
<dbReference type="InterPro" id="IPR050708">
    <property type="entry name" value="T6SS_VgrG/RHS"/>
</dbReference>
<dbReference type="PANTHER" id="PTHR32305">
    <property type="match status" value="1"/>
</dbReference>
<organism evidence="6 7">
    <name type="scientific">Pseudomonas syringae pv. tomato</name>
    <dbReference type="NCBI Taxonomy" id="323"/>
    <lineage>
        <taxon>Bacteria</taxon>
        <taxon>Pseudomonadati</taxon>
        <taxon>Pseudomonadota</taxon>
        <taxon>Gammaproteobacteria</taxon>
        <taxon>Pseudomonadales</taxon>
        <taxon>Pseudomonadaceae</taxon>
        <taxon>Pseudomonas</taxon>
    </lineage>
</organism>
<dbReference type="PANTHER" id="PTHR32305:SF15">
    <property type="entry name" value="PROTEIN RHSA-RELATED"/>
    <property type="match status" value="1"/>
</dbReference>